<dbReference type="PANTHER" id="PTHR16201">
    <property type="entry name" value="SEVEN TRANSMEMBRANE PROTEIN 1-RELATED"/>
    <property type="match status" value="1"/>
</dbReference>
<dbReference type="EMBL" id="KI669495">
    <property type="protein sequence ID" value="OCF36512.1"/>
    <property type="molecule type" value="Genomic_DNA"/>
</dbReference>
<dbReference type="SMART" id="SM00679">
    <property type="entry name" value="CTNS"/>
    <property type="match status" value="2"/>
</dbReference>
<protein>
    <recommendedName>
        <fullName evidence="10">Vacuolar membrane protein</fullName>
    </recommendedName>
</protein>
<evidence type="ECO:0000313" key="8">
    <source>
        <dbReference type="EMBL" id="OCF36512.1"/>
    </source>
</evidence>
<evidence type="ECO:0000256" key="4">
    <source>
        <dbReference type="ARBA" id="ARBA00023136"/>
    </source>
</evidence>
<evidence type="ECO:0000256" key="5">
    <source>
        <dbReference type="ARBA" id="ARBA00038039"/>
    </source>
</evidence>
<comment type="subcellular location">
    <subcellularLocation>
        <location evidence="1">Membrane</location>
        <topology evidence="1">Multi-pass membrane protein</topology>
    </subcellularLocation>
</comment>
<reference evidence="8 9" key="1">
    <citation type="submission" date="2013-07" db="EMBL/GenBank/DDBJ databases">
        <title>The Genome Sequence of Cryptococcus heveanensis BCC8398.</title>
        <authorList>
            <consortium name="The Broad Institute Genome Sequencing Platform"/>
            <person name="Cuomo C."/>
            <person name="Litvintseva A."/>
            <person name="Chen Y."/>
            <person name="Heitman J."/>
            <person name="Sun S."/>
            <person name="Springer D."/>
            <person name="Dromer F."/>
            <person name="Young S.K."/>
            <person name="Zeng Q."/>
            <person name="Gargeya S."/>
            <person name="Fitzgerald M."/>
            <person name="Abouelleil A."/>
            <person name="Alvarado L."/>
            <person name="Berlin A.M."/>
            <person name="Chapman S.B."/>
            <person name="Dewar J."/>
            <person name="Goldberg J."/>
            <person name="Griggs A."/>
            <person name="Gujja S."/>
            <person name="Hansen M."/>
            <person name="Howarth C."/>
            <person name="Imamovic A."/>
            <person name="Larimer J."/>
            <person name="McCowan C."/>
            <person name="Murphy C."/>
            <person name="Pearson M."/>
            <person name="Priest M."/>
            <person name="Roberts A."/>
            <person name="Saif S."/>
            <person name="Shea T."/>
            <person name="Sykes S."/>
            <person name="Wortman J."/>
            <person name="Nusbaum C."/>
            <person name="Birren B."/>
        </authorList>
    </citation>
    <scope>NUCLEOTIDE SEQUENCE [LARGE SCALE GENOMIC DNA]</scope>
    <source>
        <strain evidence="8 9">BCC8398</strain>
    </source>
</reference>
<feature type="region of interest" description="Disordered" evidence="7">
    <location>
        <begin position="399"/>
        <end position="418"/>
    </location>
</feature>
<dbReference type="Gene3D" id="1.20.1280.290">
    <property type="match status" value="2"/>
</dbReference>
<name>A0A1B9GZR2_9TREE</name>
<evidence type="ECO:0000256" key="1">
    <source>
        <dbReference type="ARBA" id="ARBA00004141"/>
    </source>
</evidence>
<dbReference type="OrthoDB" id="8048523at2759"/>
<gene>
    <name evidence="8" type="ORF">I316_01761</name>
</gene>
<feature type="region of interest" description="Disordered" evidence="7">
    <location>
        <begin position="292"/>
        <end position="316"/>
    </location>
</feature>
<evidence type="ECO:0000256" key="7">
    <source>
        <dbReference type="SAM" id="MobiDB-lite"/>
    </source>
</evidence>
<evidence type="ECO:0000256" key="6">
    <source>
        <dbReference type="ARBA" id="ARBA00050768"/>
    </source>
</evidence>
<accession>A0A1B9GZR2</accession>
<feature type="compositionally biased region" description="Basic residues" evidence="7">
    <location>
        <begin position="179"/>
        <end position="191"/>
    </location>
</feature>
<dbReference type="FunFam" id="1.20.1280.290:FF:000028">
    <property type="entry name" value="Vacuolar membrane protein, putative"/>
    <property type="match status" value="1"/>
</dbReference>
<keyword evidence="2" id="KW-0812">Transmembrane</keyword>
<feature type="compositionally biased region" description="Polar residues" evidence="7">
    <location>
        <begin position="657"/>
        <end position="677"/>
    </location>
</feature>
<keyword evidence="3" id="KW-1133">Transmembrane helix</keyword>
<dbReference type="FunFam" id="1.20.1280.290:FF:000009">
    <property type="entry name" value="PQ loop repeat family protein"/>
    <property type="match status" value="1"/>
</dbReference>
<feature type="compositionally biased region" description="Basic residues" evidence="7">
    <location>
        <begin position="637"/>
        <end position="647"/>
    </location>
</feature>
<dbReference type="GO" id="GO:0034488">
    <property type="term" value="P:basic amino acid transmembrane export from vacuole"/>
    <property type="evidence" value="ECO:0007669"/>
    <property type="project" value="TreeGrafter"/>
</dbReference>
<feature type="region of interest" description="Disordered" evidence="7">
    <location>
        <begin position="176"/>
        <end position="277"/>
    </location>
</feature>
<reference evidence="9" key="2">
    <citation type="submission" date="2013-12" db="EMBL/GenBank/DDBJ databases">
        <title>Evolution of pathogenesis and genome organization in the Tremellales.</title>
        <authorList>
            <person name="Cuomo C."/>
            <person name="Litvintseva A."/>
            <person name="Heitman J."/>
            <person name="Chen Y."/>
            <person name="Sun S."/>
            <person name="Springer D."/>
            <person name="Dromer F."/>
            <person name="Young S."/>
            <person name="Zeng Q."/>
            <person name="Chapman S."/>
            <person name="Gujja S."/>
            <person name="Saif S."/>
            <person name="Birren B."/>
        </authorList>
    </citation>
    <scope>NUCLEOTIDE SEQUENCE [LARGE SCALE GENOMIC DNA]</scope>
    <source>
        <strain evidence="9">BCC8398</strain>
    </source>
</reference>
<dbReference type="InterPro" id="IPR006603">
    <property type="entry name" value="PQ-loop_rpt"/>
</dbReference>
<evidence type="ECO:0000313" key="9">
    <source>
        <dbReference type="Proteomes" id="UP000092666"/>
    </source>
</evidence>
<dbReference type="InterPro" id="IPR051415">
    <property type="entry name" value="LAAT-1"/>
</dbReference>
<dbReference type="Proteomes" id="UP000092666">
    <property type="component" value="Unassembled WGS sequence"/>
</dbReference>
<dbReference type="GO" id="GO:0000329">
    <property type="term" value="C:fungal-type vacuole membrane"/>
    <property type="evidence" value="ECO:0007669"/>
    <property type="project" value="TreeGrafter"/>
</dbReference>
<dbReference type="PANTHER" id="PTHR16201:SF34">
    <property type="entry name" value="LYSOSOMAL AMINO ACID TRANSPORTER 1"/>
    <property type="match status" value="1"/>
</dbReference>
<feature type="region of interest" description="Disordered" evidence="7">
    <location>
        <begin position="523"/>
        <end position="580"/>
    </location>
</feature>
<keyword evidence="9" id="KW-1185">Reference proteome</keyword>
<dbReference type="GO" id="GO:0015174">
    <property type="term" value="F:basic amino acid transmembrane transporter activity"/>
    <property type="evidence" value="ECO:0007669"/>
    <property type="project" value="TreeGrafter"/>
</dbReference>
<evidence type="ECO:0008006" key="10">
    <source>
        <dbReference type="Google" id="ProtNLM"/>
    </source>
</evidence>
<comment type="similarity">
    <text evidence="5">Belongs to the laat-1 family.</text>
</comment>
<dbReference type="Pfam" id="PF04193">
    <property type="entry name" value="PQ-loop"/>
    <property type="match status" value="2"/>
</dbReference>
<keyword evidence="4" id="KW-0472">Membrane</keyword>
<organism evidence="8 9">
    <name type="scientific">Kwoniella heveanensis BCC8398</name>
    <dbReference type="NCBI Taxonomy" id="1296120"/>
    <lineage>
        <taxon>Eukaryota</taxon>
        <taxon>Fungi</taxon>
        <taxon>Dikarya</taxon>
        <taxon>Basidiomycota</taxon>
        <taxon>Agaricomycotina</taxon>
        <taxon>Tremellomycetes</taxon>
        <taxon>Tremellales</taxon>
        <taxon>Cryptococcaceae</taxon>
        <taxon>Kwoniella</taxon>
    </lineage>
</organism>
<dbReference type="AlphaFoldDB" id="A0A1B9GZR2"/>
<evidence type="ECO:0000256" key="3">
    <source>
        <dbReference type="ARBA" id="ARBA00022989"/>
    </source>
</evidence>
<sequence>MILRQVVKNASLRSCEGLALPFLCNWLFGDLTNLIGCLLTDQLPFQTYLAIYFCLIDLCLVWQFFHYKKPRPVPLPPSANQTPRYISYNTLVQSPQQSLILPVPPASAPAPRTRSSSGPHQPVQPATARPRPKRGLYPSTTSVNNHFPPDINITSPADGSYQAIYEAALDVARAAERASHRRSRSKRRRLSRQTSASAGLADIADEDMMESFHSEMSGQSSSTIGGQGGSPRGDRSRLTQSTGTLLDTRGRSMTRTRTRSHGGTGPASPIQDHDQIEGLPTTASGLQLDSVDMRESKRSQSRSLSLARGSGGRGGRRAAGVAFMSLGLLVGWGEWNTPRTIGVSHVAEVAGGRVIPHPIGVETSRWSESAIRHPSLFSPPQTSPRFSDHSHLETFLVPTEQEEDTPTAPRPHPIEEPPNLQRIIGRVSAWACTTLYLTSRLPQIWKNFQRKSVEGLSILLFLFAFLGNTTYVSSILLNPSGGSDPTEAGHYLLEALPYLLGSGGTLMFDLTIMIQSVIYGSAPPVPQPPTPMERSSRRRGYFSSKRKVRHLEDGIHHPHPHANSYGSGHGHGHARAHSLQGERAPLLASASSSSNIGTVAGGGALGISGLGLGITNIGGVGMESSRSASPERDSGHNRIRSKSRKRKDNADGHGPVPTSTSMREGLSQSPVRGISSS</sequence>
<feature type="region of interest" description="Disordered" evidence="7">
    <location>
        <begin position="102"/>
        <end position="154"/>
    </location>
</feature>
<feature type="compositionally biased region" description="Basic residues" evidence="7">
    <location>
        <begin position="536"/>
        <end position="549"/>
    </location>
</feature>
<proteinExistence type="inferred from homology"/>
<comment type="catalytic activity">
    <reaction evidence="6">
        <text>L-histidine(out) + L-arginine(in) = L-histidine(in) + L-arginine(out)</text>
        <dbReference type="Rhea" id="RHEA:71063"/>
        <dbReference type="ChEBI" id="CHEBI:32682"/>
        <dbReference type="ChEBI" id="CHEBI:57595"/>
    </reaction>
</comment>
<evidence type="ECO:0000256" key="2">
    <source>
        <dbReference type="ARBA" id="ARBA00022692"/>
    </source>
</evidence>
<feature type="region of interest" description="Disordered" evidence="7">
    <location>
        <begin position="622"/>
        <end position="677"/>
    </location>
</feature>